<keyword evidence="2" id="KW-0238">DNA-binding</keyword>
<sequence length="295" mass="32768">MFRDLFDAANDLIPAQHYRVTLRSLLSPLPEDPQLWQRRTVIFLGDIQSRWQVSPAQRSRLRQLLRLAARVVLVGGAVFLPRVVGQLKTSPLAIHPNFAAAAVEEQLVASDPGQHVASAGIVNSASSPFAALRLLLRLIRDDHGQQIANALGQYLGLSDSSKHEVSKVSLHLRQRACGDTLIATTLQLMQDNLEDPKQIRELAAQVGVSTRKLERRFQDKTDTTPLAAYRMLRVERAHQLLVHTDLPLAEIVVATGFGSRTNLRHWFKKGYGTSPQTLRQQSFAGKTPTALPAYN</sequence>
<dbReference type="Gene3D" id="3.40.50.880">
    <property type="match status" value="1"/>
</dbReference>
<dbReference type="InterPro" id="IPR018060">
    <property type="entry name" value="HTH_AraC"/>
</dbReference>
<organism evidence="5 8">
    <name type="scientific">Parasedimentitalea maritima</name>
    <dbReference type="NCBI Taxonomy" id="2578117"/>
    <lineage>
        <taxon>Bacteria</taxon>
        <taxon>Pseudomonadati</taxon>
        <taxon>Pseudomonadota</taxon>
        <taxon>Alphaproteobacteria</taxon>
        <taxon>Rhodobacterales</taxon>
        <taxon>Paracoccaceae</taxon>
        <taxon>Parasedimentitalea</taxon>
    </lineage>
</organism>
<evidence type="ECO:0000313" key="7">
    <source>
        <dbReference type="Proteomes" id="UP000305041"/>
    </source>
</evidence>
<dbReference type="Proteomes" id="UP000441586">
    <property type="component" value="Unassembled WGS sequence"/>
</dbReference>
<dbReference type="GO" id="GO:0003700">
    <property type="term" value="F:DNA-binding transcription factor activity"/>
    <property type="evidence" value="ECO:0007669"/>
    <property type="project" value="InterPro"/>
</dbReference>
<dbReference type="PANTHER" id="PTHR46796">
    <property type="entry name" value="HTH-TYPE TRANSCRIPTIONAL ACTIVATOR RHAS-RELATED"/>
    <property type="match status" value="1"/>
</dbReference>
<dbReference type="Proteomes" id="UP000305041">
    <property type="component" value="Unassembled WGS sequence"/>
</dbReference>
<gene>
    <name evidence="6" type="ORF">FEE96_13400</name>
    <name evidence="5" type="ORF">GP644_13195</name>
</gene>
<feature type="domain" description="HTH araC/xylS-type" evidence="4">
    <location>
        <begin position="183"/>
        <end position="281"/>
    </location>
</feature>
<evidence type="ECO:0000256" key="2">
    <source>
        <dbReference type="ARBA" id="ARBA00023125"/>
    </source>
</evidence>
<evidence type="ECO:0000313" key="5">
    <source>
        <dbReference type="EMBL" id="KAE9629414.1"/>
    </source>
</evidence>
<dbReference type="InterPro" id="IPR029062">
    <property type="entry name" value="Class_I_gatase-like"/>
</dbReference>
<keyword evidence="1" id="KW-0805">Transcription regulation</keyword>
<evidence type="ECO:0000313" key="6">
    <source>
        <dbReference type="EMBL" id="TLP62829.1"/>
    </source>
</evidence>
<accession>A0A5R8ZAH6</accession>
<accession>A0A6A4REK5</accession>
<dbReference type="Pfam" id="PF12833">
    <property type="entry name" value="HTH_18"/>
    <property type="match status" value="1"/>
</dbReference>
<dbReference type="SUPFAM" id="SSF46689">
    <property type="entry name" value="Homeodomain-like"/>
    <property type="match status" value="2"/>
</dbReference>
<evidence type="ECO:0000259" key="4">
    <source>
        <dbReference type="PROSITE" id="PS01124"/>
    </source>
</evidence>
<reference evidence="6 7" key="1">
    <citation type="submission" date="2019-05" db="EMBL/GenBank/DDBJ databases">
        <title>Draft genome sequence of Pelagicola sp. DSW4-44.</title>
        <authorList>
            <person name="Oh J."/>
        </authorList>
    </citation>
    <scope>NUCLEOTIDE SEQUENCE [LARGE SCALE GENOMIC DNA]</scope>
    <source>
        <strain evidence="6 7">DSW4-44</strain>
    </source>
</reference>
<reference evidence="5 8" key="2">
    <citation type="submission" date="2019-12" db="EMBL/GenBank/DDBJ databases">
        <authorList>
            <person name="Zhang Y.-J."/>
        </authorList>
    </citation>
    <scope>NUCLEOTIDE SEQUENCE [LARGE SCALE GENOMIC DNA]</scope>
    <source>
        <strain evidence="5 8">H18S-6</strain>
    </source>
</reference>
<dbReference type="AlphaFoldDB" id="A0A5R8ZAH6"/>
<name>A0A5R8ZAH6_9RHOB</name>
<dbReference type="OrthoDB" id="7700886at2"/>
<protein>
    <submittedName>
        <fullName evidence="5">Helix-turn-helix domain-containing protein</fullName>
    </submittedName>
</protein>
<keyword evidence="3" id="KW-0804">Transcription</keyword>
<dbReference type="PROSITE" id="PS01124">
    <property type="entry name" value="HTH_ARAC_FAMILY_2"/>
    <property type="match status" value="1"/>
</dbReference>
<dbReference type="Gene3D" id="1.10.10.60">
    <property type="entry name" value="Homeodomain-like"/>
    <property type="match status" value="1"/>
</dbReference>
<dbReference type="InterPro" id="IPR009057">
    <property type="entry name" value="Homeodomain-like_sf"/>
</dbReference>
<dbReference type="GO" id="GO:0043565">
    <property type="term" value="F:sequence-specific DNA binding"/>
    <property type="evidence" value="ECO:0007669"/>
    <property type="project" value="InterPro"/>
</dbReference>
<dbReference type="SMART" id="SM00342">
    <property type="entry name" value="HTH_ARAC"/>
    <property type="match status" value="1"/>
</dbReference>
<evidence type="ECO:0000256" key="3">
    <source>
        <dbReference type="ARBA" id="ARBA00023163"/>
    </source>
</evidence>
<comment type="caution">
    <text evidence="5">The sequence shown here is derived from an EMBL/GenBank/DDBJ whole genome shotgun (WGS) entry which is preliminary data.</text>
</comment>
<dbReference type="EMBL" id="VAUA01000006">
    <property type="protein sequence ID" value="TLP62829.1"/>
    <property type="molecule type" value="Genomic_DNA"/>
</dbReference>
<dbReference type="EMBL" id="WSFO01000007">
    <property type="protein sequence ID" value="KAE9629414.1"/>
    <property type="molecule type" value="Genomic_DNA"/>
</dbReference>
<proteinExistence type="predicted"/>
<keyword evidence="7" id="KW-1185">Reference proteome</keyword>
<evidence type="ECO:0000313" key="8">
    <source>
        <dbReference type="Proteomes" id="UP000441586"/>
    </source>
</evidence>
<dbReference type="InterPro" id="IPR050204">
    <property type="entry name" value="AraC_XylS_family_regulators"/>
</dbReference>
<evidence type="ECO:0000256" key="1">
    <source>
        <dbReference type="ARBA" id="ARBA00023015"/>
    </source>
</evidence>